<dbReference type="Proteomes" id="UP000291088">
    <property type="component" value="Unassembled WGS sequence"/>
</dbReference>
<dbReference type="Pfam" id="PF20056">
    <property type="entry name" value="DUF6455"/>
    <property type="match status" value="1"/>
</dbReference>
<sequence length="142" mass="15918">MGQTTNDHSRGPLARIVEWITRGWEGASEAEMIAALDEKTISDIAHDCGISPEQLVELAKAGPHAADEMPEMMRALLIDPTEVELRFRALFRDMQINCSRCHAKRQCRTDLKDGTAPTEFVDYCANSDDLNVLRAIPEVRLH</sequence>
<comment type="caution">
    <text evidence="2">The sequence shown here is derived from an EMBL/GenBank/DDBJ whole genome shotgun (WGS) entry which is preliminary data.</text>
</comment>
<dbReference type="OrthoDB" id="7307423at2"/>
<evidence type="ECO:0000313" key="3">
    <source>
        <dbReference type="Proteomes" id="UP000291088"/>
    </source>
</evidence>
<feature type="domain" description="DUF6455" evidence="1">
    <location>
        <begin position="65"/>
        <end position="135"/>
    </location>
</feature>
<reference evidence="2 3" key="1">
    <citation type="submission" date="2019-01" db="EMBL/GenBank/DDBJ databases">
        <authorList>
            <person name="Deng T."/>
        </authorList>
    </citation>
    <scope>NUCLEOTIDE SEQUENCE [LARGE SCALE GENOMIC DNA]</scope>
    <source>
        <strain evidence="2 3">F8825</strain>
    </source>
</reference>
<dbReference type="AlphaFoldDB" id="A0A4Q2TJ37"/>
<protein>
    <recommendedName>
        <fullName evidence="1">DUF6455 domain-containing protein</fullName>
    </recommendedName>
</protein>
<proteinExistence type="predicted"/>
<name>A0A4Q2TJ37_9HYPH</name>
<accession>A0A4Q2TJ37</accession>
<dbReference type="InterPro" id="IPR045601">
    <property type="entry name" value="DUF6455"/>
</dbReference>
<dbReference type="RefSeq" id="WP_129331255.1">
    <property type="nucleotide sequence ID" value="NZ_SDVB01000170.1"/>
</dbReference>
<gene>
    <name evidence="2" type="ORF">EUU22_06755</name>
</gene>
<evidence type="ECO:0000313" key="2">
    <source>
        <dbReference type="EMBL" id="RYC17671.1"/>
    </source>
</evidence>
<keyword evidence="3" id="KW-1185">Reference proteome</keyword>
<dbReference type="EMBL" id="SDVB01000170">
    <property type="protein sequence ID" value="RYC17671.1"/>
    <property type="molecule type" value="Genomic_DNA"/>
</dbReference>
<evidence type="ECO:0000259" key="1">
    <source>
        <dbReference type="Pfam" id="PF20056"/>
    </source>
</evidence>
<organism evidence="2 3">
    <name type="scientific">Ciceribacter ferrooxidans</name>
    <dbReference type="NCBI Taxonomy" id="2509717"/>
    <lineage>
        <taxon>Bacteria</taxon>
        <taxon>Pseudomonadati</taxon>
        <taxon>Pseudomonadota</taxon>
        <taxon>Alphaproteobacteria</taxon>
        <taxon>Hyphomicrobiales</taxon>
        <taxon>Rhizobiaceae</taxon>
        <taxon>Ciceribacter</taxon>
    </lineage>
</organism>